<dbReference type="PRINTS" id="PR00756">
    <property type="entry name" value="ALADIPTASE"/>
</dbReference>
<feature type="active site" description="Proton acceptor" evidence="14">
    <location>
        <position position="294"/>
    </location>
</feature>
<feature type="binding site" evidence="15">
    <location>
        <position position="316"/>
    </location>
    <ligand>
        <name>Zn(2+)</name>
        <dbReference type="ChEBI" id="CHEBI:29105"/>
        <note>catalytic</note>
    </ligand>
</feature>
<evidence type="ECO:0000256" key="12">
    <source>
        <dbReference type="ARBA" id="ARBA00029811"/>
    </source>
</evidence>
<evidence type="ECO:0000256" key="15">
    <source>
        <dbReference type="PIRSR" id="PIRSR634015-3"/>
    </source>
</evidence>
<dbReference type="Gene3D" id="2.60.40.1730">
    <property type="entry name" value="tricorn interacting facor f3 domain"/>
    <property type="match status" value="1"/>
</dbReference>
<dbReference type="GO" id="GO:0016285">
    <property type="term" value="F:alanyl aminopeptidase activity"/>
    <property type="evidence" value="ECO:0007669"/>
    <property type="project" value="UniProtKB-EC"/>
</dbReference>
<evidence type="ECO:0000256" key="8">
    <source>
        <dbReference type="ARBA" id="ARBA00022723"/>
    </source>
</evidence>
<evidence type="ECO:0000256" key="11">
    <source>
        <dbReference type="ARBA" id="ARBA00023049"/>
    </source>
</evidence>
<keyword evidence="11" id="KW-0482">Metalloprotease</keyword>
<keyword evidence="7" id="KW-0645">Protease</keyword>
<evidence type="ECO:0000256" key="13">
    <source>
        <dbReference type="ARBA" id="ARBA00031533"/>
    </source>
</evidence>
<feature type="domain" description="Aminopeptidase N-like N-terminal" evidence="17">
    <location>
        <begin position="27"/>
        <end position="197"/>
    </location>
</feature>
<proteinExistence type="inferred from homology"/>
<dbReference type="InterPro" id="IPR042097">
    <property type="entry name" value="Aminopeptidase_N-like_N_sf"/>
</dbReference>
<dbReference type="Gene3D" id="1.10.390.10">
    <property type="entry name" value="Neutral Protease Domain 2"/>
    <property type="match status" value="1"/>
</dbReference>
<dbReference type="EMBL" id="SLXQ01000006">
    <property type="protein sequence ID" value="TCP51854.1"/>
    <property type="molecule type" value="Genomic_DNA"/>
</dbReference>
<dbReference type="GO" id="GO:0008237">
    <property type="term" value="F:metallopeptidase activity"/>
    <property type="evidence" value="ECO:0007669"/>
    <property type="project" value="UniProtKB-KW"/>
</dbReference>
<keyword evidence="10 15" id="KW-0862">Zinc</keyword>
<dbReference type="RefSeq" id="WP_132877739.1">
    <property type="nucleotide sequence ID" value="NZ_SLXQ01000006.1"/>
</dbReference>
<evidence type="ECO:0000313" key="18">
    <source>
        <dbReference type="EMBL" id="TCP51854.1"/>
    </source>
</evidence>
<evidence type="ECO:0000256" key="6">
    <source>
        <dbReference type="ARBA" id="ARBA00022490"/>
    </source>
</evidence>
<dbReference type="Proteomes" id="UP000294911">
    <property type="component" value="Unassembled WGS sequence"/>
</dbReference>
<evidence type="ECO:0000313" key="19">
    <source>
        <dbReference type="Proteomes" id="UP000294911"/>
    </source>
</evidence>
<dbReference type="GO" id="GO:0008270">
    <property type="term" value="F:zinc ion binding"/>
    <property type="evidence" value="ECO:0007669"/>
    <property type="project" value="InterPro"/>
</dbReference>
<dbReference type="InterPro" id="IPR027268">
    <property type="entry name" value="Peptidase_M4/M1_CTD_sf"/>
</dbReference>
<evidence type="ECO:0000259" key="17">
    <source>
        <dbReference type="Pfam" id="PF17900"/>
    </source>
</evidence>
<evidence type="ECO:0000256" key="10">
    <source>
        <dbReference type="ARBA" id="ARBA00022833"/>
    </source>
</evidence>
<evidence type="ECO:0000256" key="9">
    <source>
        <dbReference type="ARBA" id="ARBA00022801"/>
    </source>
</evidence>
<dbReference type="InterPro" id="IPR001930">
    <property type="entry name" value="Peptidase_M1"/>
</dbReference>
<comment type="similarity">
    <text evidence="3">Belongs to the peptidase M1 family.</text>
</comment>
<evidence type="ECO:0000256" key="2">
    <source>
        <dbReference type="ARBA" id="ARBA00004496"/>
    </source>
</evidence>
<sequence length="438" mass="48154">MSAPAPGADHSTDSYLPAHGNGGYLAEHYELTLDYRVGPNRLAGTAVITAVATVALSRFSLDFGPLRVKRVQVDGRLAKYTHSEQKLRIRPARALAPGARFTVEVSYAGNPQPVPGPWGELGWEELTEGALVASQPIGAPSWFPCNDHPSNKASYRVSLTTASPFSVQVTGNPGECRRSASTTTWSFDRPEPTASYLMSVQIGLYAESVLAEHPVRQRAAIPPRLRENFAVDFGRQAEIMSAFIELFGPYPFAEYAIVVTDDDLDDPVEAQGMSVFGANHVDGLRTHERLVAHELAHQWFGNSLTVGDWRDIWLNEGFATYAEWLWSEHSGGLPAQAHARSWHGKLAGDPADIRIGDPGVHRMFDERVYKRGALTLHALRGRLGDERFFELLRAWATKYRHATVRTADFIALAEGLAGESLAGLFTSWLDQTELPPLA</sequence>
<dbReference type="Pfam" id="PF01433">
    <property type="entry name" value="Peptidase_M1"/>
    <property type="match status" value="1"/>
</dbReference>
<keyword evidence="6" id="KW-0963">Cytoplasm</keyword>
<feature type="active site" description="Proton donor" evidence="14">
    <location>
        <position position="369"/>
    </location>
</feature>
<evidence type="ECO:0000256" key="14">
    <source>
        <dbReference type="PIRSR" id="PIRSR634015-1"/>
    </source>
</evidence>
<feature type="binding site" evidence="15">
    <location>
        <position position="293"/>
    </location>
    <ligand>
        <name>Zn(2+)</name>
        <dbReference type="ChEBI" id="CHEBI:29105"/>
        <note>catalytic</note>
    </ligand>
</feature>
<dbReference type="AlphaFoldDB" id="A0A4R2QRY8"/>
<dbReference type="PANTHER" id="PTHR45726">
    <property type="entry name" value="LEUKOTRIENE A-4 HYDROLASE"/>
    <property type="match status" value="1"/>
</dbReference>
<reference evidence="18 19" key="1">
    <citation type="submission" date="2019-03" db="EMBL/GenBank/DDBJ databases">
        <title>Genomic Encyclopedia of Type Strains, Phase IV (KMG-IV): sequencing the most valuable type-strain genomes for metagenomic binning, comparative biology and taxonomic classification.</title>
        <authorList>
            <person name="Goeker M."/>
        </authorList>
    </citation>
    <scope>NUCLEOTIDE SEQUENCE [LARGE SCALE GENOMIC DNA]</scope>
    <source>
        <strain evidence="18 19">DSM 45765</strain>
    </source>
</reference>
<gene>
    <name evidence="18" type="ORF">EV191_10618</name>
</gene>
<keyword evidence="9" id="KW-0378">Hydrolase</keyword>
<dbReference type="PANTHER" id="PTHR45726:SF3">
    <property type="entry name" value="LEUKOTRIENE A-4 HYDROLASE"/>
    <property type="match status" value="1"/>
</dbReference>
<name>A0A4R2QRY8_9PSEU</name>
<comment type="catalytic activity">
    <reaction evidence="1">
        <text>Release of an N-terminal amino acid, Xaa-|-Yaa- from a peptide, amide or arylamide. Xaa is preferably Ala, but may be most amino acids including Pro (slow action). When a terminal hydrophobic residue is followed by a prolyl residue, the two may be released as an intact Xaa-Pro dipeptide.</text>
        <dbReference type="EC" id="3.4.11.2"/>
    </reaction>
</comment>
<dbReference type="SUPFAM" id="SSF55486">
    <property type="entry name" value="Metalloproteases ('zincins'), catalytic domain"/>
    <property type="match status" value="1"/>
</dbReference>
<dbReference type="GO" id="GO:0006508">
    <property type="term" value="P:proteolysis"/>
    <property type="evidence" value="ECO:0007669"/>
    <property type="project" value="UniProtKB-KW"/>
</dbReference>
<protein>
    <recommendedName>
        <fullName evidence="5">Aminopeptidase N</fullName>
        <ecNumber evidence="4">3.4.11.2</ecNumber>
    </recommendedName>
    <alternativeName>
        <fullName evidence="12">Alanine aminopeptidase</fullName>
    </alternativeName>
    <alternativeName>
        <fullName evidence="13">Lysyl aminopeptidase</fullName>
    </alternativeName>
</protein>
<dbReference type="OrthoDB" id="100605at2"/>
<evidence type="ECO:0000256" key="4">
    <source>
        <dbReference type="ARBA" id="ARBA00012564"/>
    </source>
</evidence>
<dbReference type="Pfam" id="PF17900">
    <property type="entry name" value="Peptidase_M1_N"/>
    <property type="match status" value="1"/>
</dbReference>
<organism evidence="18 19">
    <name type="scientific">Tamaricihabitans halophyticus</name>
    <dbReference type="NCBI Taxonomy" id="1262583"/>
    <lineage>
        <taxon>Bacteria</taxon>
        <taxon>Bacillati</taxon>
        <taxon>Actinomycetota</taxon>
        <taxon>Actinomycetes</taxon>
        <taxon>Pseudonocardiales</taxon>
        <taxon>Pseudonocardiaceae</taxon>
        <taxon>Tamaricihabitans</taxon>
    </lineage>
</organism>
<evidence type="ECO:0000256" key="7">
    <source>
        <dbReference type="ARBA" id="ARBA00022670"/>
    </source>
</evidence>
<dbReference type="InterPro" id="IPR045357">
    <property type="entry name" value="Aminopeptidase_N-like_N"/>
</dbReference>
<evidence type="ECO:0000256" key="5">
    <source>
        <dbReference type="ARBA" id="ARBA00015611"/>
    </source>
</evidence>
<evidence type="ECO:0000259" key="16">
    <source>
        <dbReference type="Pfam" id="PF01433"/>
    </source>
</evidence>
<comment type="caution">
    <text evidence="18">The sequence shown here is derived from an EMBL/GenBank/DDBJ whole genome shotgun (WGS) entry which is preliminary data.</text>
</comment>
<dbReference type="CDD" id="cd09603">
    <property type="entry name" value="M1_APN_like"/>
    <property type="match status" value="1"/>
</dbReference>
<dbReference type="SUPFAM" id="SSF63737">
    <property type="entry name" value="Leukotriene A4 hydrolase N-terminal domain"/>
    <property type="match status" value="1"/>
</dbReference>
<dbReference type="EC" id="3.4.11.2" evidence="4"/>
<comment type="cofactor">
    <cofactor evidence="15">
        <name>Zn(2+)</name>
        <dbReference type="ChEBI" id="CHEBI:29105"/>
    </cofactor>
    <text evidence="15">Binds 1 zinc ion per subunit.</text>
</comment>
<keyword evidence="19" id="KW-1185">Reference proteome</keyword>
<evidence type="ECO:0000256" key="1">
    <source>
        <dbReference type="ARBA" id="ARBA00000098"/>
    </source>
</evidence>
<comment type="subcellular location">
    <subcellularLocation>
        <location evidence="2">Cytoplasm</location>
    </subcellularLocation>
</comment>
<dbReference type="InterPro" id="IPR014782">
    <property type="entry name" value="Peptidase_M1_dom"/>
</dbReference>
<dbReference type="GO" id="GO:0005737">
    <property type="term" value="C:cytoplasm"/>
    <property type="evidence" value="ECO:0007669"/>
    <property type="project" value="UniProtKB-SubCell"/>
</dbReference>
<keyword evidence="8 15" id="KW-0479">Metal-binding</keyword>
<feature type="binding site" evidence="15">
    <location>
        <position position="297"/>
    </location>
    <ligand>
        <name>Zn(2+)</name>
        <dbReference type="ChEBI" id="CHEBI:29105"/>
        <note>catalytic</note>
    </ligand>
</feature>
<evidence type="ECO:0000256" key="3">
    <source>
        <dbReference type="ARBA" id="ARBA00010136"/>
    </source>
</evidence>
<feature type="domain" description="Peptidase M1 membrane alanine aminopeptidase" evidence="16">
    <location>
        <begin position="242"/>
        <end position="428"/>
    </location>
</feature>
<dbReference type="InterPro" id="IPR034015">
    <property type="entry name" value="M1_LTA4H"/>
</dbReference>
<accession>A0A4R2QRY8</accession>